<protein>
    <submittedName>
        <fullName evidence="1">Uncharacterized protein</fullName>
    </submittedName>
</protein>
<evidence type="ECO:0000313" key="1">
    <source>
        <dbReference type="EMBL" id="GMG88411.1"/>
    </source>
</evidence>
<dbReference type="Proteomes" id="UP001224392">
    <property type="component" value="Unassembled WGS sequence"/>
</dbReference>
<name>A0ABQ6M268_9GAMM</name>
<dbReference type="EMBL" id="BSYJ01000006">
    <property type="protein sequence ID" value="GMG88411.1"/>
    <property type="molecule type" value="Genomic_DNA"/>
</dbReference>
<gene>
    <name evidence="1" type="ORF">MNKW57_27320</name>
</gene>
<accession>A0ABQ6M268</accession>
<proteinExistence type="predicted"/>
<organism evidence="1 2">
    <name type="scientific">Biformimicrobium ophioploci</name>
    <dbReference type="NCBI Taxonomy" id="3036711"/>
    <lineage>
        <taxon>Bacteria</taxon>
        <taxon>Pseudomonadati</taxon>
        <taxon>Pseudomonadota</taxon>
        <taxon>Gammaproteobacteria</taxon>
        <taxon>Cellvibrionales</taxon>
        <taxon>Microbulbiferaceae</taxon>
        <taxon>Biformimicrobium</taxon>
    </lineage>
</organism>
<sequence length="149" mass="16479">MHAIPAEEATKALVGHEFPGGSYKIAHWENFLLTGCTGAEPLPNGLAHPVALFHVPIMGAGTSIAEMFELGQAESQLSIIPESYDWEIFQSLKEEVEYDISGAVVAAERRTNAQGQTYDWVQFCFDVRSPEGTLSARSTITWQYTRNML</sequence>
<keyword evidence="2" id="KW-1185">Reference proteome</keyword>
<dbReference type="RefSeq" id="WP_285765024.1">
    <property type="nucleotide sequence ID" value="NZ_BSYJ01000006.1"/>
</dbReference>
<evidence type="ECO:0000313" key="2">
    <source>
        <dbReference type="Proteomes" id="UP001224392"/>
    </source>
</evidence>
<comment type="caution">
    <text evidence="1">The sequence shown here is derived from an EMBL/GenBank/DDBJ whole genome shotgun (WGS) entry which is preliminary data.</text>
</comment>
<reference evidence="1 2" key="1">
    <citation type="submission" date="2023-04" db="EMBL/GenBank/DDBJ databases">
        <title>Marinobulbifer ophiurae gen. nov., sp. Nov., isolate from tissue of brittle star Ophioplocus japonicus.</title>
        <authorList>
            <person name="Kawano K."/>
            <person name="Sawayama S."/>
            <person name="Nakagawa S."/>
        </authorList>
    </citation>
    <scope>NUCLEOTIDE SEQUENCE [LARGE SCALE GENOMIC DNA]</scope>
    <source>
        <strain evidence="1 2">NKW57</strain>
    </source>
</reference>